<dbReference type="eggNOG" id="ENOG5032XVS">
    <property type="taxonomic scope" value="Bacteria"/>
</dbReference>
<name>F4QTS5_9CAUL</name>
<organism evidence="2 3">
    <name type="scientific">Asticcacaulis biprosthecium C19</name>
    <dbReference type="NCBI Taxonomy" id="715226"/>
    <lineage>
        <taxon>Bacteria</taxon>
        <taxon>Pseudomonadati</taxon>
        <taxon>Pseudomonadota</taxon>
        <taxon>Alphaproteobacteria</taxon>
        <taxon>Caulobacterales</taxon>
        <taxon>Caulobacteraceae</taxon>
        <taxon>Asticcacaulis</taxon>
    </lineage>
</organism>
<evidence type="ECO:0000313" key="3">
    <source>
        <dbReference type="Proteomes" id="UP000006512"/>
    </source>
</evidence>
<dbReference type="HOGENOM" id="CLU_147880_0_0_5"/>
<evidence type="ECO:0000313" key="2">
    <source>
        <dbReference type="EMBL" id="EGF89225.1"/>
    </source>
</evidence>
<sequence>MSFWMALYISAIVFNGFYFRGSLGPVEVPLSYVLAVLPSLPVGGMIWVMLRHIETSDEYVRGQLVRRYLIAMGLTLLLCSAYTFLENYTGVKIFERLYVFAVFCACLAVVTPFTLGATRNPS</sequence>
<keyword evidence="3" id="KW-1185">Reference proteome</keyword>
<keyword evidence="1" id="KW-1133">Transmembrane helix</keyword>
<keyword evidence="1" id="KW-0472">Membrane</keyword>
<reference evidence="3" key="1">
    <citation type="submission" date="2011-03" db="EMBL/GenBank/DDBJ databases">
        <title>Draft genome sequence of Brevundimonas diminuta.</title>
        <authorList>
            <person name="Brown P.J.B."/>
            <person name="Buechlein A."/>
            <person name="Hemmerich C."/>
            <person name="Brun Y.V."/>
        </authorList>
    </citation>
    <scope>NUCLEOTIDE SEQUENCE [LARGE SCALE GENOMIC DNA]</scope>
    <source>
        <strain evidence="3">C19</strain>
    </source>
</reference>
<dbReference type="EMBL" id="GL883081">
    <property type="protein sequence ID" value="EGF89225.1"/>
    <property type="molecule type" value="Genomic_DNA"/>
</dbReference>
<dbReference type="STRING" id="715226.ABI_45720"/>
<keyword evidence="1" id="KW-0812">Transmembrane</keyword>
<gene>
    <name evidence="2" type="ORF">ABI_45720</name>
</gene>
<feature type="transmembrane region" description="Helical" evidence="1">
    <location>
        <begin position="68"/>
        <end position="85"/>
    </location>
</feature>
<evidence type="ECO:0000256" key="1">
    <source>
        <dbReference type="SAM" id="Phobius"/>
    </source>
</evidence>
<feature type="transmembrane region" description="Helical" evidence="1">
    <location>
        <begin position="97"/>
        <end position="117"/>
    </location>
</feature>
<proteinExistence type="predicted"/>
<protein>
    <submittedName>
        <fullName evidence="2">Putative membrane protein</fullName>
    </submittedName>
</protein>
<dbReference type="AlphaFoldDB" id="F4QTS5"/>
<accession>F4QTS5</accession>
<feature type="transmembrane region" description="Helical" evidence="1">
    <location>
        <begin position="29"/>
        <end position="48"/>
    </location>
</feature>
<feature type="transmembrane region" description="Helical" evidence="1">
    <location>
        <begin position="5"/>
        <end position="23"/>
    </location>
</feature>
<dbReference type="Proteomes" id="UP000006512">
    <property type="component" value="Unassembled WGS sequence"/>
</dbReference>